<keyword evidence="3" id="KW-0598">Phosphotransferase system</keyword>
<evidence type="ECO:0000256" key="1">
    <source>
        <dbReference type="ARBA" id="ARBA00004496"/>
    </source>
</evidence>
<proteinExistence type="predicted"/>
<comment type="subcellular location">
    <subcellularLocation>
        <location evidence="1">Cytoplasm</location>
    </subcellularLocation>
</comment>
<gene>
    <name evidence="5" type="ORF">EM808_11930</name>
</gene>
<feature type="domain" description="HPr" evidence="4">
    <location>
        <begin position="1"/>
        <end position="84"/>
    </location>
</feature>
<keyword evidence="2" id="KW-0963">Cytoplasm</keyword>
<evidence type="ECO:0000313" key="6">
    <source>
        <dbReference type="Proteomes" id="UP000288024"/>
    </source>
</evidence>
<dbReference type="SUPFAM" id="SSF55594">
    <property type="entry name" value="HPr-like"/>
    <property type="match status" value="1"/>
</dbReference>
<dbReference type="GO" id="GO:0009401">
    <property type="term" value="P:phosphoenolpyruvate-dependent sugar phosphotransferase system"/>
    <property type="evidence" value="ECO:0007669"/>
    <property type="project" value="UniProtKB-KW"/>
</dbReference>
<evidence type="ECO:0000259" key="4">
    <source>
        <dbReference type="PROSITE" id="PS51350"/>
    </source>
</evidence>
<dbReference type="PRINTS" id="PR00107">
    <property type="entry name" value="PHOSPHOCPHPR"/>
</dbReference>
<dbReference type="Pfam" id="PF00381">
    <property type="entry name" value="PTS-HPr"/>
    <property type="match status" value="1"/>
</dbReference>
<reference evidence="5 6" key="1">
    <citation type="submission" date="2019-01" db="EMBL/GenBank/DDBJ databases">
        <title>Bacillus sp. M5HDSG1-1, whole genome shotgun sequence.</title>
        <authorList>
            <person name="Tuo L."/>
        </authorList>
    </citation>
    <scope>NUCLEOTIDE SEQUENCE [LARGE SCALE GENOMIC DNA]</scope>
    <source>
        <strain evidence="5 6">M5HDSG1-1</strain>
    </source>
</reference>
<keyword evidence="6" id="KW-1185">Reference proteome</keyword>
<organism evidence="5 6">
    <name type="scientific">Niallia taxi</name>
    <dbReference type="NCBI Taxonomy" id="2499688"/>
    <lineage>
        <taxon>Bacteria</taxon>
        <taxon>Bacillati</taxon>
        <taxon>Bacillota</taxon>
        <taxon>Bacilli</taxon>
        <taxon>Bacillales</taxon>
        <taxon>Bacillaceae</taxon>
        <taxon>Niallia</taxon>
    </lineage>
</organism>
<dbReference type="PANTHER" id="PTHR33705">
    <property type="entry name" value="PHOSPHOCARRIER PROTEIN HPR"/>
    <property type="match status" value="1"/>
</dbReference>
<dbReference type="AlphaFoldDB" id="A0A3S2UWE3"/>
<dbReference type="Proteomes" id="UP000288024">
    <property type="component" value="Unassembled WGS sequence"/>
</dbReference>
<accession>A0A3S2UWE3</accession>
<dbReference type="InterPro" id="IPR050399">
    <property type="entry name" value="HPr"/>
</dbReference>
<evidence type="ECO:0000256" key="2">
    <source>
        <dbReference type="ARBA" id="ARBA00022490"/>
    </source>
</evidence>
<name>A0A3S2UWE3_9BACI</name>
<dbReference type="InterPro" id="IPR000032">
    <property type="entry name" value="HPr-like"/>
</dbReference>
<dbReference type="PANTHER" id="PTHR33705:SF2">
    <property type="entry name" value="PHOSPHOCARRIER PROTEIN NPR"/>
    <property type="match status" value="1"/>
</dbReference>
<sequence length="84" mass="9484">MLVTKITVQLPRGLQARNTTTFVYKARSFSSDVILTKRNDSSNGKEIMKVMDLNVNNGDEVTLYVNGVDEKISMDTLKNFLLNK</sequence>
<dbReference type="GO" id="GO:0005737">
    <property type="term" value="C:cytoplasm"/>
    <property type="evidence" value="ECO:0007669"/>
    <property type="project" value="UniProtKB-SubCell"/>
</dbReference>
<dbReference type="PROSITE" id="PS51350">
    <property type="entry name" value="PTS_HPR_DOM"/>
    <property type="match status" value="1"/>
</dbReference>
<dbReference type="InterPro" id="IPR035895">
    <property type="entry name" value="HPr-like_sf"/>
</dbReference>
<dbReference type="Gene3D" id="3.30.1340.10">
    <property type="entry name" value="HPr-like"/>
    <property type="match status" value="1"/>
</dbReference>
<evidence type="ECO:0000256" key="3">
    <source>
        <dbReference type="ARBA" id="ARBA00022683"/>
    </source>
</evidence>
<dbReference type="EMBL" id="RZTZ01000004">
    <property type="protein sequence ID" value="RVT62496.1"/>
    <property type="molecule type" value="Genomic_DNA"/>
</dbReference>
<evidence type="ECO:0000313" key="5">
    <source>
        <dbReference type="EMBL" id="RVT62496.1"/>
    </source>
</evidence>
<dbReference type="NCBIfam" id="TIGR01003">
    <property type="entry name" value="PTS_HPr_family"/>
    <property type="match status" value="1"/>
</dbReference>
<dbReference type="RefSeq" id="WP_127738447.1">
    <property type="nucleotide sequence ID" value="NZ_CP196003.1"/>
</dbReference>
<protein>
    <submittedName>
        <fullName evidence="5">HPr family phosphocarrier protein</fullName>
    </submittedName>
</protein>
<comment type="caution">
    <text evidence="5">The sequence shown here is derived from an EMBL/GenBank/DDBJ whole genome shotgun (WGS) entry which is preliminary data.</text>
</comment>